<name>A0A0F0KY36_9MICO</name>
<feature type="transmembrane region" description="Helical" evidence="2">
    <location>
        <begin position="232"/>
        <end position="250"/>
    </location>
</feature>
<reference evidence="5 6" key="1">
    <citation type="submission" date="2015-02" db="EMBL/GenBank/DDBJ databases">
        <title>Draft genome sequences of ten Microbacterium spp. with emphasis on heavy metal contaminated environments.</title>
        <authorList>
            <person name="Corretto E."/>
        </authorList>
    </citation>
    <scope>NUCLEOTIDE SEQUENCE [LARGE SCALE GENOMIC DNA]</scope>
    <source>
        <strain evidence="5 6">DSM 23848</strain>
    </source>
</reference>
<evidence type="ECO:0000313" key="6">
    <source>
        <dbReference type="Proteomes" id="UP000033448"/>
    </source>
</evidence>
<dbReference type="Proteomes" id="UP000033448">
    <property type="component" value="Unassembled WGS sequence"/>
</dbReference>
<feature type="chain" id="PRO_5002444743" evidence="3">
    <location>
        <begin position="18"/>
        <end position="301"/>
    </location>
</feature>
<keyword evidence="2" id="KW-1133">Transmembrane helix</keyword>
<evidence type="ECO:0000313" key="5">
    <source>
        <dbReference type="EMBL" id="KJL25389.1"/>
    </source>
</evidence>
<evidence type="ECO:0000256" key="2">
    <source>
        <dbReference type="SAM" id="Phobius"/>
    </source>
</evidence>
<feature type="transmembrane region" description="Helical" evidence="2">
    <location>
        <begin position="120"/>
        <end position="138"/>
    </location>
</feature>
<dbReference type="InterPro" id="IPR037185">
    <property type="entry name" value="EmrE-like"/>
</dbReference>
<keyword evidence="6" id="KW-1185">Reference proteome</keyword>
<dbReference type="EMBL" id="JYIT01000070">
    <property type="protein sequence ID" value="KJL25389.1"/>
    <property type="molecule type" value="Genomic_DNA"/>
</dbReference>
<proteinExistence type="inferred from homology"/>
<feature type="domain" description="EamA" evidence="4">
    <location>
        <begin position="165"/>
        <end position="299"/>
    </location>
</feature>
<accession>A0A0F0KY36</accession>
<evidence type="ECO:0000256" key="1">
    <source>
        <dbReference type="ARBA" id="ARBA00007362"/>
    </source>
</evidence>
<dbReference type="GO" id="GO:0016020">
    <property type="term" value="C:membrane"/>
    <property type="evidence" value="ECO:0007669"/>
    <property type="project" value="InterPro"/>
</dbReference>
<comment type="similarity">
    <text evidence="1">Belongs to the EamA transporter family.</text>
</comment>
<evidence type="ECO:0000259" key="4">
    <source>
        <dbReference type="Pfam" id="PF00892"/>
    </source>
</evidence>
<gene>
    <name evidence="5" type="ORF">RL72_01457</name>
</gene>
<comment type="caution">
    <text evidence="5">The sequence shown here is derived from an EMBL/GenBank/DDBJ whole genome shotgun (WGS) entry which is preliminary data.</text>
</comment>
<keyword evidence="2" id="KW-0472">Membrane</keyword>
<dbReference type="PATRIC" id="fig|582680.7.peg.1496"/>
<dbReference type="RefSeq" id="WP_045250160.1">
    <property type="nucleotide sequence ID" value="NZ_FNGQ01000003.1"/>
</dbReference>
<protein>
    <submittedName>
        <fullName evidence="5">EamA-like transporter family protein</fullName>
    </submittedName>
</protein>
<keyword evidence="2" id="KW-0812">Transmembrane</keyword>
<feature type="transmembrane region" description="Helical" evidence="2">
    <location>
        <begin position="193"/>
        <end position="212"/>
    </location>
</feature>
<organism evidence="5 6">
    <name type="scientific">Microbacterium azadirachtae</name>
    <dbReference type="NCBI Taxonomy" id="582680"/>
    <lineage>
        <taxon>Bacteria</taxon>
        <taxon>Bacillati</taxon>
        <taxon>Actinomycetota</taxon>
        <taxon>Actinomycetes</taxon>
        <taxon>Micrococcales</taxon>
        <taxon>Microbacteriaceae</taxon>
        <taxon>Microbacterium</taxon>
    </lineage>
</organism>
<feature type="transmembrane region" description="Helical" evidence="2">
    <location>
        <begin position="60"/>
        <end position="80"/>
    </location>
</feature>
<dbReference type="Pfam" id="PF00892">
    <property type="entry name" value="EamA"/>
    <property type="match status" value="1"/>
</dbReference>
<feature type="transmembrane region" description="Helical" evidence="2">
    <location>
        <begin position="33"/>
        <end position="53"/>
    </location>
</feature>
<feature type="signal peptide" evidence="3">
    <location>
        <begin position="1"/>
        <end position="17"/>
    </location>
</feature>
<feature type="transmembrane region" description="Helical" evidence="2">
    <location>
        <begin position="92"/>
        <end position="113"/>
    </location>
</feature>
<keyword evidence="3" id="KW-0732">Signal</keyword>
<feature type="transmembrane region" description="Helical" evidence="2">
    <location>
        <begin position="167"/>
        <end position="186"/>
    </location>
</feature>
<sequence>MSLLAFVLVFSAAVAHAGWNVLAHGVSRAGYPFLWWGAVSSTIVWIGAVPVTGGVGTTDLGAFLLGVLVSSVLHVAYMVVLQHGYRVGNLSTVYATARGTGPFLSVIIAMLLFGERPTPLALVGVGVVIAGIVAIGFVDRAGSATARASEIEGRGAGAVRPRIDPGLLFGLLTGVAIAGYTVWDAFVVRSLSLNPVAFMVGTTLVQIPFYSFAVRGRWRAVAALGRIQWRRILAFGILSPLSYILVLHAVQLAPVALVAPLREVSVVLVSLFGAFVLHEGKPAWRVGASAVVVAGIALLAV</sequence>
<dbReference type="Gene3D" id="1.10.3730.20">
    <property type="match status" value="2"/>
</dbReference>
<evidence type="ECO:0000256" key="3">
    <source>
        <dbReference type="SAM" id="SignalP"/>
    </source>
</evidence>
<dbReference type="AlphaFoldDB" id="A0A0F0KY36"/>
<dbReference type="OrthoDB" id="9783707at2"/>
<dbReference type="InterPro" id="IPR000620">
    <property type="entry name" value="EamA_dom"/>
</dbReference>
<feature type="transmembrane region" description="Helical" evidence="2">
    <location>
        <begin position="283"/>
        <end position="300"/>
    </location>
</feature>
<dbReference type="SUPFAM" id="SSF103481">
    <property type="entry name" value="Multidrug resistance efflux transporter EmrE"/>
    <property type="match status" value="2"/>
</dbReference>